<feature type="domain" description="Glutamine amidotransferase type-2" evidence="5">
    <location>
        <begin position="68"/>
        <end position="177"/>
    </location>
</feature>
<dbReference type="CDD" id="cd00130">
    <property type="entry name" value="PAS"/>
    <property type="match status" value="1"/>
</dbReference>
<evidence type="ECO:0000259" key="4">
    <source>
        <dbReference type="Pfam" id="PF13426"/>
    </source>
</evidence>
<keyword evidence="1" id="KW-0600">Photoreceptor protein</keyword>
<feature type="compositionally biased region" description="Basic residues" evidence="3">
    <location>
        <begin position="359"/>
        <end position="368"/>
    </location>
</feature>
<dbReference type="PANTHER" id="PTHR46175">
    <property type="entry name" value="BACTERIOOPSIN TRANSCRIPTIONAL ACTIVATOR"/>
    <property type="match status" value="1"/>
</dbReference>
<dbReference type="Gene3D" id="3.60.20.10">
    <property type="entry name" value="Glutamine Phosphoribosylpyrophosphate, subunit 1, domain 1"/>
    <property type="match status" value="1"/>
</dbReference>
<keyword evidence="1" id="KW-0157">Chromophore</keyword>
<dbReference type="Proteomes" id="UP001445335">
    <property type="component" value="Unassembled WGS sequence"/>
</dbReference>
<feature type="region of interest" description="Disordered" evidence="3">
    <location>
        <begin position="390"/>
        <end position="427"/>
    </location>
</feature>
<comment type="caution">
    <text evidence="6">The sequence shown here is derived from an EMBL/GenBank/DDBJ whole genome shotgun (WGS) entry which is preliminary data.</text>
</comment>
<keyword evidence="2" id="KW-0716">Sensory transduction</keyword>
<reference evidence="6 7" key="1">
    <citation type="journal article" date="2024" name="Nat. Commun.">
        <title>Phylogenomics reveals the evolutionary origins of lichenization in chlorophyte algae.</title>
        <authorList>
            <person name="Puginier C."/>
            <person name="Libourel C."/>
            <person name="Otte J."/>
            <person name="Skaloud P."/>
            <person name="Haon M."/>
            <person name="Grisel S."/>
            <person name="Petersen M."/>
            <person name="Berrin J.G."/>
            <person name="Delaux P.M."/>
            <person name="Dal Grande F."/>
            <person name="Keller J."/>
        </authorList>
    </citation>
    <scope>NUCLEOTIDE SEQUENCE [LARGE SCALE GENOMIC DNA]</scope>
    <source>
        <strain evidence="6 7">SAG 245.80</strain>
    </source>
</reference>
<organism evidence="6 7">
    <name type="scientific">Elliptochloris bilobata</name>
    <dbReference type="NCBI Taxonomy" id="381761"/>
    <lineage>
        <taxon>Eukaryota</taxon>
        <taxon>Viridiplantae</taxon>
        <taxon>Chlorophyta</taxon>
        <taxon>core chlorophytes</taxon>
        <taxon>Trebouxiophyceae</taxon>
        <taxon>Trebouxiophyceae incertae sedis</taxon>
        <taxon>Elliptochloris clade</taxon>
        <taxon>Elliptochloris</taxon>
    </lineage>
</organism>
<dbReference type="InterPro" id="IPR035965">
    <property type="entry name" value="PAS-like_dom_sf"/>
</dbReference>
<sequence length="667" mass="68169">MERAIAVLCPQKTLELGAERNRASFADYLERELSALTRSFPSGGGRYERLCGGGVAAEQGGPSLAVEGRDYVAAFSGQLENYAYLVKKYCGDVKGNTCGADADLDTIRQQAPLSEAEVLCHLYVQLGTDLLTKLKGDFAFVLYNAKLVRVFAACSAGGSHALQQVRMPDGSLLIATALAEGALRIPAGWSKYGWQADPQPWAKPPEDLQRSASQAAAAARRALAGIALRPRSASEASARAPALPFLSSGSSNTPRSAIAGFASPGPACSGSGGRLIGTFSGGGGGGTSTAGRLVGSLPAGGGSGFGGGFGAGLDGGVRGDAAARTVVLARSASEAGPGSDGAGDALPGGAQETAEGIKKTRRGKRGGRNQRERASLDGRLSLDSRISLDGRLSLDGRPSLDLQPRSSMDARRSVDLGRSASCRRADEHEWWRSGATADAAAADAGAGAAEGASLSLPAGSAIAAPAVQTPPEPAAPAAPRTPVTPLTPTRDGEALPELLAAALRQLPAEVLAKLAGPYREDPASAAMLASLLAASPCALAVADAAAPDHPALFVNAVWQRRTGYAAADALGRNLRFLQAPPGKARIPSYGSMALRRAMDAGHSAAVRLLNYAKDGTPLWNQLSVLPLRDATGAITHYVGMPTFTPAAPGMGDGAAALRQPSAAQRRF</sequence>
<proteinExistence type="predicted"/>
<evidence type="ECO:0000313" key="7">
    <source>
        <dbReference type="Proteomes" id="UP001445335"/>
    </source>
</evidence>
<name>A0AAW1SE30_9CHLO</name>
<dbReference type="InterPro" id="IPR017932">
    <property type="entry name" value="GATase_2_dom"/>
</dbReference>
<dbReference type="AlphaFoldDB" id="A0AAW1SE30"/>
<feature type="domain" description="PAS" evidence="4">
    <location>
        <begin position="546"/>
        <end position="639"/>
    </location>
</feature>
<protein>
    <recommendedName>
        <fullName evidence="8">PAS domain-containing protein</fullName>
    </recommendedName>
</protein>
<accession>A0AAW1SE30</accession>
<dbReference type="SUPFAM" id="SSF55785">
    <property type="entry name" value="PYP-like sensor domain (PAS domain)"/>
    <property type="match status" value="1"/>
</dbReference>
<evidence type="ECO:0000256" key="1">
    <source>
        <dbReference type="ARBA" id="ARBA00022543"/>
    </source>
</evidence>
<dbReference type="InterPro" id="IPR029055">
    <property type="entry name" value="Ntn_hydrolases_N"/>
</dbReference>
<dbReference type="Gene3D" id="3.30.450.20">
    <property type="entry name" value="PAS domain"/>
    <property type="match status" value="1"/>
</dbReference>
<evidence type="ECO:0000313" key="6">
    <source>
        <dbReference type="EMBL" id="KAK9844087.1"/>
    </source>
</evidence>
<evidence type="ECO:0008006" key="8">
    <source>
        <dbReference type="Google" id="ProtNLM"/>
    </source>
</evidence>
<keyword evidence="1" id="KW-0675">Receptor</keyword>
<feature type="region of interest" description="Disordered" evidence="3">
    <location>
        <begin position="331"/>
        <end position="373"/>
    </location>
</feature>
<evidence type="ECO:0000259" key="5">
    <source>
        <dbReference type="Pfam" id="PF13537"/>
    </source>
</evidence>
<dbReference type="SUPFAM" id="SSF56235">
    <property type="entry name" value="N-terminal nucleophile aminohydrolases (Ntn hydrolases)"/>
    <property type="match status" value="1"/>
</dbReference>
<evidence type="ECO:0000256" key="3">
    <source>
        <dbReference type="SAM" id="MobiDB-lite"/>
    </source>
</evidence>
<keyword evidence="7" id="KW-1185">Reference proteome</keyword>
<dbReference type="EMBL" id="JALJOU010000004">
    <property type="protein sequence ID" value="KAK9844087.1"/>
    <property type="molecule type" value="Genomic_DNA"/>
</dbReference>
<evidence type="ECO:0000256" key="2">
    <source>
        <dbReference type="ARBA" id="ARBA00022606"/>
    </source>
</evidence>
<dbReference type="Pfam" id="PF13537">
    <property type="entry name" value="GATase_7"/>
    <property type="match status" value="1"/>
</dbReference>
<dbReference type="NCBIfam" id="TIGR00229">
    <property type="entry name" value="sensory_box"/>
    <property type="match status" value="1"/>
</dbReference>
<dbReference type="GO" id="GO:0009881">
    <property type="term" value="F:photoreceptor activity"/>
    <property type="evidence" value="ECO:0007669"/>
    <property type="project" value="UniProtKB-KW"/>
</dbReference>
<dbReference type="InterPro" id="IPR000014">
    <property type="entry name" value="PAS"/>
</dbReference>
<dbReference type="PANTHER" id="PTHR46175:SF4">
    <property type="entry name" value="BACTERIOOPSIN TRANSCRIPTIONAL ACTIVATOR"/>
    <property type="match status" value="1"/>
</dbReference>
<gene>
    <name evidence="6" type="ORF">WJX81_004254</name>
</gene>
<dbReference type="Pfam" id="PF13426">
    <property type="entry name" value="PAS_9"/>
    <property type="match status" value="1"/>
</dbReference>